<feature type="domain" description="P2X purinoreceptor 7 intracellular" evidence="1">
    <location>
        <begin position="10"/>
        <end position="140"/>
    </location>
</feature>
<organism evidence="2 3">
    <name type="scientific">Holothuria leucospilota</name>
    <name type="common">Black long sea cucumber</name>
    <name type="synonym">Mertensiothuria leucospilota</name>
    <dbReference type="NCBI Taxonomy" id="206669"/>
    <lineage>
        <taxon>Eukaryota</taxon>
        <taxon>Metazoa</taxon>
        <taxon>Echinodermata</taxon>
        <taxon>Eleutherozoa</taxon>
        <taxon>Echinozoa</taxon>
        <taxon>Holothuroidea</taxon>
        <taxon>Aspidochirotacea</taxon>
        <taxon>Aspidochirotida</taxon>
        <taxon>Holothuriidae</taxon>
        <taxon>Holothuria</taxon>
    </lineage>
</organism>
<dbReference type="AlphaFoldDB" id="A0A9Q1BB35"/>
<name>A0A9Q1BB35_HOLLE</name>
<keyword evidence="3" id="KW-1185">Reference proteome</keyword>
<dbReference type="InterPro" id="IPR046815">
    <property type="entry name" value="P2RX7_C"/>
</dbReference>
<gene>
    <name evidence="2" type="ORF">HOLleu_44131</name>
</gene>
<dbReference type="OrthoDB" id="6112409at2759"/>
<accession>A0A9Q1BB35</accession>
<dbReference type="PANTHER" id="PTHR36981:SF1">
    <property type="entry name" value="P2X PURINORECEPTOR 7 INTRACELLULAR DOMAIN-CONTAINING PROTEIN"/>
    <property type="match status" value="1"/>
</dbReference>
<dbReference type="PANTHER" id="PTHR36981">
    <property type="entry name" value="ZGC:195170"/>
    <property type="match status" value="1"/>
</dbReference>
<proteinExistence type="predicted"/>
<sequence>MSGNNSDSDNSGGGCLCQRCRLMPTNREEVCGRVVFVETIERHSVNCICETGDFSAVCLHELILELTFVQFLRYGKKDVHEADQMMNKRQKHLMAYRLLALWINHGEPLGKGNRIVLLSRCVWRIREEFPEEGAAYQGFKEVRHALD</sequence>
<dbReference type="Pfam" id="PF20478">
    <property type="entry name" value="P2RX7_C"/>
    <property type="match status" value="1"/>
</dbReference>
<comment type="caution">
    <text evidence="2">The sequence shown here is derived from an EMBL/GenBank/DDBJ whole genome shotgun (WGS) entry which is preliminary data.</text>
</comment>
<evidence type="ECO:0000259" key="1">
    <source>
        <dbReference type="Pfam" id="PF20478"/>
    </source>
</evidence>
<evidence type="ECO:0000313" key="2">
    <source>
        <dbReference type="EMBL" id="KAJ8018077.1"/>
    </source>
</evidence>
<dbReference type="Proteomes" id="UP001152320">
    <property type="component" value="Unassembled WGS sequence"/>
</dbReference>
<dbReference type="EMBL" id="JAIZAY010000657">
    <property type="protein sequence ID" value="KAJ8018077.1"/>
    <property type="molecule type" value="Genomic_DNA"/>
</dbReference>
<protein>
    <recommendedName>
        <fullName evidence="1">P2X purinoreceptor 7 intracellular domain-containing protein</fullName>
    </recommendedName>
</protein>
<evidence type="ECO:0000313" key="3">
    <source>
        <dbReference type="Proteomes" id="UP001152320"/>
    </source>
</evidence>
<reference evidence="2" key="1">
    <citation type="submission" date="2021-10" db="EMBL/GenBank/DDBJ databases">
        <title>Tropical sea cucumber genome reveals ecological adaptation and Cuvierian tubules defense mechanism.</title>
        <authorList>
            <person name="Chen T."/>
        </authorList>
    </citation>
    <scope>NUCLEOTIDE SEQUENCE</scope>
    <source>
        <strain evidence="2">Nanhai2018</strain>
        <tissue evidence="2">Muscle</tissue>
    </source>
</reference>